<evidence type="ECO:0000313" key="2">
    <source>
        <dbReference type="Proteomes" id="UP000179797"/>
    </source>
</evidence>
<dbReference type="RefSeq" id="WP_044220015.1">
    <property type="nucleotide sequence ID" value="NZ_JRYR02000001.1"/>
</dbReference>
<proteinExistence type="predicted"/>
<keyword evidence="2" id="KW-1185">Reference proteome</keyword>
<reference evidence="1 2" key="1">
    <citation type="journal article" date="2012" name="Int. J. Syst. Evol. Microbiol.">
        <title>Flammeovirga pacifica sp. nov., isolated from deep-sea sediment.</title>
        <authorList>
            <person name="Xu H."/>
            <person name="Fu Y."/>
            <person name="Yang N."/>
            <person name="Ding Z."/>
            <person name="Lai Q."/>
            <person name="Zeng R."/>
        </authorList>
    </citation>
    <scope>NUCLEOTIDE SEQUENCE [LARGE SCALE GENOMIC DNA]</scope>
    <source>
        <strain evidence="2">DSM 24597 / LMG 26175 / WPAGA1</strain>
    </source>
</reference>
<gene>
    <name evidence="1" type="ORF">NH26_17360</name>
</gene>
<organism evidence="1 2">
    <name type="scientific">Flammeovirga pacifica</name>
    <dbReference type="NCBI Taxonomy" id="915059"/>
    <lineage>
        <taxon>Bacteria</taxon>
        <taxon>Pseudomonadati</taxon>
        <taxon>Bacteroidota</taxon>
        <taxon>Cytophagia</taxon>
        <taxon>Cytophagales</taxon>
        <taxon>Flammeovirgaceae</taxon>
        <taxon>Flammeovirga</taxon>
    </lineage>
</organism>
<dbReference type="Proteomes" id="UP000179797">
    <property type="component" value="Unassembled WGS sequence"/>
</dbReference>
<dbReference type="PROSITE" id="PS51257">
    <property type="entry name" value="PROKAR_LIPOPROTEIN"/>
    <property type="match status" value="1"/>
</dbReference>
<evidence type="ECO:0000313" key="1">
    <source>
        <dbReference type="EMBL" id="OHX67985.1"/>
    </source>
</evidence>
<accession>A0A1S1Z4I3</accession>
<dbReference type="AlphaFoldDB" id="A0A1S1Z4I3"/>
<name>A0A1S1Z4I3_FLAPC</name>
<dbReference type="EMBL" id="JRYR02000001">
    <property type="protein sequence ID" value="OHX67985.1"/>
    <property type="molecule type" value="Genomic_DNA"/>
</dbReference>
<sequence length="117" mass="13416">MKKIILLLSFLSFLIACNDKNDISLGENFDKVIESETADTLIIYHSGGLFEAYIVSSNSYLKSRWHLSEETDKIVPIVETGLIWKDCSRIYTGFNNFPALLVEELNPSDRDIFRCDF</sequence>
<comment type="caution">
    <text evidence="1">The sequence shown here is derived from an EMBL/GenBank/DDBJ whole genome shotgun (WGS) entry which is preliminary data.</text>
</comment>
<dbReference type="OrthoDB" id="9848476at2"/>
<protein>
    <submittedName>
        <fullName evidence="1">Uncharacterized protein</fullName>
    </submittedName>
</protein>